<reference evidence="1 2" key="1">
    <citation type="journal article" date="2018" name="PLoS ONE">
        <title>The draft genome of Kipferlia bialata reveals reductive genome evolution in fornicate parasites.</title>
        <authorList>
            <person name="Tanifuji G."/>
            <person name="Takabayashi S."/>
            <person name="Kume K."/>
            <person name="Takagi M."/>
            <person name="Nakayama T."/>
            <person name="Kamikawa R."/>
            <person name="Inagaki Y."/>
            <person name="Hashimoto T."/>
        </authorList>
    </citation>
    <scope>NUCLEOTIDE SEQUENCE [LARGE SCALE GENOMIC DNA]</scope>
    <source>
        <strain evidence="1">NY0173</strain>
    </source>
</reference>
<proteinExistence type="predicted"/>
<evidence type="ECO:0000313" key="1">
    <source>
        <dbReference type="EMBL" id="GIQ89996.1"/>
    </source>
</evidence>
<name>A0A9K3GPN7_9EUKA</name>
<organism evidence="1 2">
    <name type="scientific">Kipferlia bialata</name>
    <dbReference type="NCBI Taxonomy" id="797122"/>
    <lineage>
        <taxon>Eukaryota</taxon>
        <taxon>Metamonada</taxon>
        <taxon>Carpediemonas-like organisms</taxon>
        <taxon>Kipferlia</taxon>
    </lineage>
</organism>
<keyword evidence="2" id="KW-1185">Reference proteome</keyword>
<feature type="non-terminal residue" evidence="1">
    <location>
        <position position="1"/>
    </location>
</feature>
<accession>A0A9K3GPN7</accession>
<dbReference type="AlphaFoldDB" id="A0A9K3GPN7"/>
<sequence length="84" mass="9176">SKDQIRQVLSAQRLHLPQVASVECRPVLEGKGADATACIATRIQRSDGQTLTYAASVGQTRLLVEELKRARASLAEAELMWLAE</sequence>
<comment type="caution">
    <text evidence="1">The sequence shown here is derived from an EMBL/GenBank/DDBJ whole genome shotgun (WGS) entry which is preliminary data.</text>
</comment>
<dbReference type="EMBL" id="BDIP01005653">
    <property type="protein sequence ID" value="GIQ89996.1"/>
    <property type="molecule type" value="Genomic_DNA"/>
</dbReference>
<gene>
    <name evidence="1" type="ORF">KIPB_012626</name>
</gene>
<protein>
    <submittedName>
        <fullName evidence="1">Uncharacterized protein</fullName>
    </submittedName>
</protein>
<dbReference type="Proteomes" id="UP000265618">
    <property type="component" value="Unassembled WGS sequence"/>
</dbReference>
<evidence type="ECO:0000313" key="2">
    <source>
        <dbReference type="Proteomes" id="UP000265618"/>
    </source>
</evidence>